<feature type="domain" description="Ketopantoate reductase N-terminal" evidence="12">
    <location>
        <begin position="3"/>
        <end position="150"/>
    </location>
</feature>
<evidence type="ECO:0000313" key="15">
    <source>
        <dbReference type="Proteomes" id="UP001230005"/>
    </source>
</evidence>
<dbReference type="Pfam" id="PF08546">
    <property type="entry name" value="ApbA_C"/>
    <property type="match status" value="1"/>
</dbReference>
<comment type="pathway">
    <text evidence="2 11">Cofactor biosynthesis; (R)-pantothenate biosynthesis; (R)-pantoate from 3-methyl-2-oxobutanoate: step 2/2.</text>
</comment>
<dbReference type="Gene3D" id="1.10.1040.10">
    <property type="entry name" value="N-(1-d-carboxylethyl)-l-norvaline Dehydrogenase, domain 2"/>
    <property type="match status" value="1"/>
</dbReference>
<feature type="domain" description="Ketopantoate reductase C-terminal" evidence="13">
    <location>
        <begin position="182"/>
        <end position="291"/>
    </location>
</feature>
<keyword evidence="7 11" id="KW-0521">NADP</keyword>
<evidence type="ECO:0000256" key="9">
    <source>
        <dbReference type="ARBA" id="ARBA00032024"/>
    </source>
</evidence>
<evidence type="ECO:0000256" key="1">
    <source>
        <dbReference type="ARBA" id="ARBA00002919"/>
    </source>
</evidence>
<dbReference type="Gene3D" id="3.40.50.720">
    <property type="entry name" value="NAD(P)-binding Rossmann-like Domain"/>
    <property type="match status" value="1"/>
</dbReference>
<evidence type="ECO:0000256" key="10">
    <source>
        <dbReference type="ARBA" id="ARBA00048793"/>
    </source>
</evidence>
<comment type="catalytic activity">
    <reaction evidence="10 11">
        <text>(R)-pantoate + NADP(+) = 2-dehydropantoate + NADPH + H(+)</text>
        <dbReference type="Rhea" id="RHEA:16233"/>
        <dbReference type="ChEBI" id="CHEBI:11561"/>
        <dbReference type="ChEBI" id="CHEBI:15378"/>
        <dbReference type="ChEBI" id="CHEBI:15980"/>
        <dbReference type="ChEBI" id="CHEBI:57783"/>
        <dbReference type="ChEBI" id="CHEBI:58349"/>
        <dbReference type="EC" id="1.1.1.169"/>
    </reaction>
</comment>
<dbReference type="PANTHER" id="PTHR43765">
    <property type="entry name" value="2-DEHYDROPANTOATE 2-REDUCTASE-RELATED"/>
    <property type="match status" value="1"/>
</dbReference>
<dbReference type="InterPro" id="IPR036291">
    <property type="entry name" value="NAD(P)-bd_dom_sf"/>
</dbReference>
<dbReference type="InterPro" id="IPR050838">
    <property type="entry name" value="Ketopantoate_reductase"/>
</dbReference>
<evidence type="ECO:0000256" key="11">
    <source>
        <dbReference type="RuleBase" id="RU362068"/>
    </source>
</evidence>
<proteinExistence type="inferred from homology"/>
<dbReference type="InterPro" id="IPR003710">
    <property type="entry name" value="ApbA"/>
</dbReference>
<dbReference type="Pfam" id="PF02558">
    <property type="entry name" value="ApbA"/>
    <property type="match status" value="1"/>
</dbReference>
<comment type="caution">
    <text evidence="14">The sequence shown here is derived from an EMBL/GenBank/DDBJ whole genome shotgun (WGS) entry which is preliminary data.</text>
</comment>
<dbReference type="InterPro" id="IPR013328">
    <property type="entry name" value="6PGD_dom2"/>
</dbReference>
<dbReference type="NCBIfam" id="TIGR00745">
    <property type="entry name" value="apbA_panE"/>
    <property type="match status" value="1"/>
</dbReference>
<protein>
    <recommendedName>
        <fullName evidence="5 11">2-dehydropantoate 2-reductase</fullName>
        <ecNumber evidence="4 11">1.1.1.169</ecNumber>
    </recommendedName>
    <alternativeName>
        <fullName evidence="9 11">Ketopantoate reductase</fullName>
    </alternativeName>
</protein>
<dbReference type="PANTHER" id="PTHR43765:SF2">
    <property type="entry name" value="2-DEHYDROPANTOATE 2-REDUCTASE"/>
    <property type="match status" value="1"/>
</dbReference>
<dbReference type="InterPro" id="IPR008927">
    <property type="entry name" value="6-PGluconate_DH-like_C_sf"/>
</dbReference>
<dbReference type="InterPro" id="IPR013332">
    <property type="entry name" value="KPR_N"/>
</dbReference>
<reference evidence="14 15" key="1">
    <citation type="submission" date="2023-07" db="EMBL/GenBank/DDBJ databases">
        <title>Genomic Encyclopedia of Type Strains, Phase IV (KMG-IV): sequencing the most valuable type-strain genomes for metagenomic binning, comparative biology and taxonomic classification.</title>
        <authorList>
            <person name="Goeker M."/>
        </authorList>
    </citation>
    <scope>NUCLEOTIDE SEQUENCE [LARGE SCALE GENOMIC DNA]</scope>
    <source>
        <strain evidence="14 15">DSM 9768</strain>
    </source>
</reference>
<keyword evidence="15" id="KW-1185">Reference proteome</keyword>
<dbReference type="RefSeq" id="WP_307322990.1">
    <property type="nucleotide sequence ID" value="NZ_JAUSUG010000003.1"/>
</dbReference>
<dbReference type="EMBL" id="JAUSUG010000003">
    <property type="protein sequence ID" value="MDQ0253829.1"/>
    <property type="molecule type" value="Genomic_DNA"/>
</dbReference>
<keyword evidence="8 11" id="KW-0560">Oxidoreductase</keyword>
<dbReference type="Proteomes" id="UP001230005">
    <property type="component" value="Unassembled WGS sequence"/>
</dbReference>
<evidence type="ECO:0000259" key="12">
    <source>
        <dbReference type="Pfam" id="PF02558"/>
    </source>
</evidence>
<gene>
    <name evidence="14" type="ORF">J2S74_001201</name>
</gene>
<evidence type="ECO:0000256" key="5">
    <source>
        <dbReference type="ARBA" id="ARBA00019465"/>
    </source>
</evidence>
<evidence type="ECO:0000256" key="7">
    <source>
        <dbReference type="ARBA" id="ARBA00022857"/>
    </source>
</evidence>
<name>A0ABT9ZRG4_9BACI</name>
<evidence type="ECO:0000256" key="2">
    <source>
        <dbReference type="ARBA" id="ARBA00004994"/>
    </source>
</evidence>
<dbReference type="SUPFAM" id="SSF48179">
    <property type="entry name" value="6-phosphogluconate dehydrogenase C-terminal domain-like"/>
    <property type="match status" value="1"/>
</dbReference>
<evidence type="ECO:0000256" key="4">
    <source>
        <dbReference type="ARBA" id="ARBA00013014"/>
    </source>
</evidence>
<evidence type="ECO:0000256" key="8">
    <source>
        <dbReference type="ARBA" id="ARBA00023002"/>
    </source>
</evidence>
<evidence type="ECO:0000259" key="13">
    <source>
        <dbReference type="Pfam" id="PF08546"/>
    </source>
</evidence>
<accession>A0ABT9ZRG4</accession>
<evidence type="ECO:0000313" key="14">
    <source>
        <dbReference type="EMBL" id="MDQ0253829.1"/>
    </source>
</evidence>
<dbReference type="SUPFAM" id="SSF51735">
    <property type="entry name" value="NAD(P)-binding Rossmann-fold domains"/>
    <property type="match status" value="1"/>
</dbReference>
<evidence type="ECO:0000256" key="3">
    <source>
        <dbReference type="ARBA" id="ARBA00007870"/>
    </source>
</evidence>
<evidence type="ECO:0000256" key="6">
    <source>
        <dbReference type="ARBA" id="ARBA00022655"/>
    </source>
</evidence>
<keyword evidence="6 11" id="KW-0566">Pantothenate biosynthesis</keyword>
<dbReference type="InterPro" id="IPR013752">
    <property type="entry name" value="KPA_reductase"/>
</dbReference>
<comment type="function">
    <text evidence="1 11">Catalyzes the NADPH-dependent reduction of ketopantoate into pantoic acid.</text>
</comment>
<comment type="similarity">
    <text evidence="3 11">Belongs to the ketopantoate reductase family.</text>
</comment>
<organism evidence="14 15">
    <name type="scientific">Evansella vedderi</name>
    <dbReference type="NCBI Taxonomy" id="38282"/>
    <lineage>
        <taxon>Bacteria</taxon>
        <taxon>Bacillati</taxon>
        <taxon>Bacillota</taxon>
        <taxon>Bacilli</taxon>
        <taxon>Bacillales</taxon>
        <taxon>Bacillaceae</taxon>
        <taxon>Evansella</taxon>
    </lineage>
</organism>
<sequence length="298" mass="33399">MNVVIIGGGAIGLLAAFYLRKQGHVVTVVTRTSEQREKLLQEGLCLEKQGQSFNLDINASTFQKDDYINGDVWIIALKQTQLDDFFKKWEKYSNLPPMLFLQNGMGHLEQASSLFTSPIYGGVVTHGAMKLNDRTIKHTGLGKIFLGSWKGITNFDLELATLVSHSTKEFPIIKTDSVEYMLKRKLLINLIVNPLTALYGVKNGCLLSNDEWIDNMRGLFKEGIEVLGLCESEWETVLDVVENTSENESSMLRDLKQGNKTEIHAITGYIIKESFEKNISVPITNFVHRSIVGLEGGR</sequence>
<dbReference type="EC" id="1.1.1.169" evidence="4 11"/>
<dbReference type="GO" id="GO:0008677">
    <property type="term" value="F:2-dehydropantoate 2-reductase activity"/>
    <property type="evidence" value="ECO:0007669"/>
    <property type="project" value="UniProtKB-EC"/>
</dbReference>